<organism evidence="1 2">
    <name type="scientific">Ignicoccus pacificus DSM 13166</name>
    <dbReference type="NCBI Taxonomy" id="940294"/>
    <lineage>
        <taxon>Archaea</taxon>
        <taxon>Thermoproteota</taxon>
        <taxon>Thermoprotei</taxon>
        <taxon>Desulfurococcales</taxon>
        <taxon>Desulfurococcaceae</taxon>
        <taxon>Ignicoccus</taxon>
    </lineage>
</organism>
<keyword evidence="2" id="KW-1185">Reference proteome</keyword>
<gene>
    <name evidence="1" type="ORF">IPA_02935</name>
</gene>
<evidence type="ECO:0000313" key="2">
    <source>
        <dbReference type="Proteomes" id="UP001063698"/>
    </source>
</evidence>
<sequence>MRFEELRDEVPSTVITRIVENNQVLGMFPTETFHAVRIVEMMKEAPKVGLLMSQVPLTFYMRDIAFLRDRIIPVMLGEFDAGKFGEVDKQIFSQTYEVLERIGGRLHSVLEDLASRSEGGEVIEDMPKALDSLEKAVEDFKELVNDFPNCEEPMDLDLFEKYVSSYAVAFKEIFDRLQNTLEMWNIAYLNKDPGKLKEISEYMSRLNKLRTEVEATHVVKRNELLSLCMSKLKQEDVGPGKGVL</sequence>
<dbReference type="EMBL" id="CP006868">
    <property type="protein sequence ID" value="UXD22252.1"/>
    <property type="molecule type" value="Genomic_DNA"/>
</dbReference>
<dbReference type="Proteomes" id="UP001063698">
    <property type="component" value="Chromosome"/>
</dbReference>
<dbReference type="AlphaFoldDB" id="A0A977KAT7"/>
<protein>
    <submittedName>
        <fullName evidence="1">Uncharacterized protein</fullName>
    </submittedName>
</protein>
<reference evidence="1" key="1">
    <citation type="submission" date="2013-11" db="EMBL/GenBank/DDBJ databases">
        <title>Comparative genomics of Ignicoccus.</title>
        <authorList>
            <person name="Podar M."/>
        </authorList>
    </citation>
    <scope>NUCLEOTIDE SEQUENCE</scope>
    <source>
        <strain evidence="1">DSM 13166</strain>
    </source>
</reference>
<evidence type="ECO:0000313" key="1">
    <source>
        <dbReference type="EMBL" id="UXD22252.1"/>
    </source>
</evidence>
<proteinExistence type="predicted"/>
<dbReference type="KEGG" id="ipc:IPA_02935"/>
<accession>A0A977KAT7</accession>
<name>A0A977KAT7_9CREN</name>